<keyword evidence="3" id="KW-1185">Reference proteome</keyword>
<accession>A0A1D2MFP7</accession>
<feature type="compositionally biased region" description="Acidic residues" evidence="1">
    <location>
        <begin position="60"/>
        <end position="73"/>
    </location>
</feature>
<evidence type="ECO:0000313" key="3">
    <source>
        <dbReference type="Proteomes" id="UP000094527"/>
    </source>
</evidence>
<evidence type="ECO:0000256" key="1">
    <source>
        <dbReference type="SAM" id="MobiDB-lite"/>
    </source>
</evidence>
<comment type="caution">
    <text evidence="2">The sequence shown here is derived from an EMBL/GenBank/DDBJ whole genome shotgun (WGS) entry which is preliminary data.</text>
</comment>
<name>A0A1D2MFP7_ORCCI</name>
<dbReference type="AlphaFoldDB" id="A0A1D2MFP7"/>
<gene>
    <name evidence="2" type="ORF">Ocin01_14882</name>
</gene>
<feature type="compositionally biased region" description="Low complexity" evidence="1">
    <location>
        <begin position="8"/>
        <end position="28"/>
    </location>
</feature>
<sequence>MQPQLALSVSSADSKSSNVTSVEASSSTPSPNNGTLTLVVKKGSSPLSVDVKLTKGGPGSEEEDCVEEPEPEPEGAAKKNGKELTLGNPNDKYTLGNATAEPEPEGTGHNGTTGSGTNDKLTEITLLLKHLQLERLFCCCHIKCRSWKRPSRPLETDFLWLFFYVTFVLFFR</sequence>
<organism evidence="2 3">
    <name type="scientific">Orchesella cincta</name>
    <name type="common">Springtail</name>
    <name type="synonym">Podura cincta</name>
    <dbReference type="NCBI Taxonomy" id="48709"/>
    <lineage>
        <taxon>Eukaryota</taxon>
        <taxon>Metazoa</taxon>
        <taxon>Ecdysozoa</taxon>
        <taxon>Arthropoda</taxon>
        <taxon>Hexapoda</taxon>
        <taxon>Collembola</taxon>
        <taxon>Entomobryomorpha</taxon>
        <taxon>Entomobryoidea</taxon>
        <taxon>Orchesellidae</taxon>
        <taxon>Orchesellinae</taxon>
        <taxon>Orchesella</taxon>
    </lineage>
</organism>
<evidence type="ECO:0000313" key="2">
    <source>
        <dbReference type="EMBL" id="ODM91799.1"/>
    </source>
</evidence>
<dbReference type="EMBL" id="LJIJ01001416">
    <property type="protein sequence ID" value="ODM91799.1"/>
    <property type="molecule type" value="Genomic_DNA"/>
</dbReference>
<protein>
    <submittedName>
        <fullName evidence="2">Uncharacterized protein</fullName>
    </submittedName>
</protein>
<reference evidence="2 3" key="1">
    <citation type="journal article" date="2016" name="Genome Biol. Evol.">
        <title>Gene Family Evolution Reflects Adaptation to Soil Environmental Stressors in the Genome of the Collembolan Orchesella cincta.</title>
        <authorList>
            <person name="Faddeeva-Vakhrusheva A."/>
            <person name="Derks M.F."/>
            <person name="Anvar S.Y."/>
            <person name="Agamennone V."/>
            <person name="Suring W."/>
            <person name="Smit S."/>
            <person name="van Straalen N.M."/>
            <person name="Roelofs D."/>
        </authorList>
    </citation>
    <scope>NUCLEOTIDE SEQUENCE [LARGE SCALE GENOMIC DNA]</scope>
    <source>
        <tissue evidence="2">Mixed pool</tissue>
    </source>
</reference>
<feature type="region of interest" description="Disordered" evidence="1">
    <location>
        <begin position="1"/>
        <end position="118"/>
    </location>
</feature>
<proteinExistence type="predicted"/>
<dbReference type="Proteomes" id="UP000094527">
    <property type="component" value="Unassembled WGS sequence"/>
</dbReference>